<dbReference type="AlphaFoldDB" id="A0A8X6SSP6"/>
<evidence type="ECO:0000313" key="1">
    <source>
        <dbReference type="EMBL" id="GFY17020.1"/>
    </source>
</evidence>
<dbReference type="EMBL" id="BMAU01021343">
    <property type="protein sequence ID" value="GFY17020.1"/>
    <property type="molecule type" value="Genomic_DNA"/>
</dbReference>
<organism evidence="1 2">
    <name type="scientific">Trichonephila clavipes</name>
    <name type="common">Golden silk orbweaver</name>
    <name type="synonym">Nephila clavipes</name>
    <dbReference type="NCBI Taxonomy" id="2585209"/>
    <lineage>
        <taxon>Eukaryota</taxon>
        <taxon>Metazoa</taxon>
        <taxon>Ecdysozoa</taxon>
        <taxon>Arthropoda</taxon>
        <taxon>Chelicerata</taxon>
        <taxon>Arachnida</taxon>
        <taxon>Araneae</taxon>
        <taxon>Araneomorphae</taxon>
        <taxon>Entelegynae</taxon>
        <taxon>Araneoidea</taxon>
        <taxon>Nephilidae</taxon>
        <taxon>Trichonephila</taxon>
    </lineage>
</organism>
<accession>A0A8X6SSP6</accession>
<comment type="caution">
    <text evidence="1">The sequence shown here is derived from an EMBL/GenBank/DDBJ whole genome shotgun (WGS) entry which is preliminary data.</text>
</comment>
<keyword evidence="2" id="KW-1185">Reference proteome</keyword>
<sequence>MTGVHLVLYRDEFCGPRFDNIRQVALVTTNVFLQSDPVQNLEDEIKRSQDFKKLELLFNLFCYPMTADIDTAREELQLELIDLKSDNRYD</sequence>
<reference evidence="1" key="1">
    <citation type="submission" date="2020-08" db="EMBL/GenBank/DDBJ databases">
        <title>Multicomponent nature underlies the extraordinary mechanical properties of spider dragline silk.</title>
        <authorList>
            <person name="Kono N."/>
            <person name="Nakamura H."/>
            <person name="Mori M."/>
            <person name="Yoshida Y."/>
            <person name="Ohtoshi R."/>
            <person name="Malay A.D."/>
            <person name="Moran D.A.P."/>
            <person name="Tomita M."/>
            <person name="Numata K."/>
            <person name="Arakawa K."/>
        </authorList>
    </citation>
    <scope>NUCLEOTIDE SEQUENCE</scope>
</reference>
<name>A0A8X6SSP6_TRICX</name>
<protein>
    <submittedName>
        <fullName evidence="1">Uncharacterized protein</fullName>
    </submittedName>
</protein>
<gene>
    <name evidence="1" type="ORF">TNCV_1087971</name>
</gene>
<evidence type="ECO:0000313" key="2">
    <source>
        <dbReference type="Proteomes" id="UP000887159"/>
    </source>
</evidence>
<proteinExistence type="predicted"/>
<dbReference type="Proteomes" id="UP000887159">
    <property type="component" value="Unassembled WGS sequence"/>
</dbReference>